<feature type="domain" description="7TM-DISM receptor extracellular" evidence="3">
    <location>
        <begin position="185"/>
        <end position="385"/>
    </location>
</feature>
<feature type="transmembrane region" description="Helical" evidence="2">
    <location>
        <begin position="251"/>
        <end position="268"/>
    </location>
</feature>
<evidence type="ECO:0000313" key="5">
    <source>
        <dbReference type="EMBL" id="GJM63296.1"/>
    </source>
</evidence>
<dbReference type="Proteomes" id="UP001310022">
    <property type="component" value="Unassembled WGS sequence"/>
</dbReference>
<name>A0AAN5ANF5_9BACT</name>
<feature type="transmembrane region" description="Helical" evidence="2">
    <location>
        <begin position="186"/>
        <end position="207"/>
    </location>
</feature>
<evidence type="ECO:0000256" key="2">
    <source>
        <dbReference type="SAM" id="Phobius"/>
    </source>
</evidence>
<reference evidence="5 6" key="1">
    <citation type="submission" date="2021-12" db="EMBL/GenBank/DDBJ databases">
        <title>Genome sequencing of bacteria with rrn-lacking chromosome and rrn-plasmid.</title>
        <authorList>
            <person name="Anda M."/>
            <person name="Iwasaki W."/>
        </authorList>
    </citation>
    <scope>NUCLEOTIDE SEQUENCE [LARGE SCALE GENOMIC DNA]</scope>
    <source>
        <strain evidence="5 6">NBRC 15940</strain>
    </source>
</reference>
<feature type="transmembrane region" description="Helical" evidence="2">
    <location>
        <begin position="364"/>
        <end position="385"/>
    </location>
</feature>
<comment type="caution">
    <text evidence="5">The sequence shown here is derived from an EMBL/GenBank/DDBJ whole genome shotgun (WGS) entry which is preliminary data.</text>
</comment>
<evidence type="ECO:0000259" key="3">
    <source>
        <dbReference type="Pfam" id="PF07695"/>
    </source>
</evidence>
<evidence type="ECO:0000259" key="4">
    <source>
        <dbReference type="Pfam" id="PF07696"/>
    </source>
</evidence>
<dbReference type="EMBL" id="BQKE01000002">
    <property type="protein sequence ID" value="GJM63296.1"/>
    <property type="molecule type" value="Genomic_DNA"/>
</dbReference>
<keyword evidence="6" id="KW-1185">Reference proteome</keyword>
<protein>
    <recommendedName>
        <fullName evidence="7">7TM-DISM receptor extracellular domain-containing protein</fullName>
    </recommendedName>
</protein>
<organism evidence="5 6">
    <name type="scientific">Persicobacter diffluens</name>
    <dbReference type="NCBI Taxonomy" id="981"/>
    <lineage>
        <taxon>Bacteria</taxon>
        <taxon>Pseudomonadati</taxon>
        <taxon>Bacteroidota</taxon>
        <taxon>Cytophagia</taxon>
        <taxon>Cytophagales</taxon>
        <taxon>Persicobacteraceae</taxon>
        <taxon>Persicobacter</taxon>
    </lineage>
</organism>
<dbReference type="InterPro" id="IPR011622">
    <property type="entry name" value="7TMR_DISM_rcpt_extracell_dom2"/>
</dbReference>
<evidence type="ECO:0008006" key="7">
    <source>
        <dbReference type="Google" id="ProtNLM"/>
    </source>
</evidence>
<keyword evidence="2" id="KW-0812">Transmembrane</keyword>
<evidence type="ECO:0000256" key="1">
    <source>
        <dbReference type="SAM" id="Coils"/>
    </source>
</evidence>
<keyword evidence="2" id="KW-0472">Membrane</keyword>
<feature type="transmembrane region" description="Helical" evidence="2">
    <location>
        <begin position="280"/>
        <end position="301"/>
    </location>
</feature>
<dbReference type="InterPro" id="IPR011623">
    <property type="entry name" value="7TMR_DISM_rcpt_extracell_dom1"/>
</dbReference>
<accession>A0AAN5ANF5</accession>
<keyword evidence="1" id="KW-0175">Coiled coil</keyword>
<gene>
    <name evidence="5" type="ORF">PEDI_38480</name>
</gene>
<dbReference type="Pfam" id="PF07696">
    <property type="entry name" value="7TMR-DISMED2"/>
    <property type="match status" value="1"/>
</dbReference>
<evidence type="ECO:0000313" key="6">
    <source>
        <dbReference type="Proteomes" id="UP001310022"/>
    </source>
</evidence>
<feature type="transmembrane region" description="Helical" evidence="2">
    <location>
        <begin position="337"/>
        <end position="358"/>
    </location>
</feature>
<proteinExistence type="predicted"/>
<feature type="transmembrane region" description="Helical" evidence="2">
    <location>
        <begin position="214"/>
        <end position="231"/>
    </location>
</feature>
<dbReference type="Gene3D" id="2.60.40.2380">
    <property type="match status" value="1"/>
</dbReference>
<feature type="transmembrane region" description="Helical" evidence="2">
    <location>
        <begin position="307"/>
        <end position="325"/>
    </location>
</feature>
<dbReference type="Pfam" id="PF07695">
    <property type="entry name" value="7TMR-DISM_7TM"/>
    <property type="match status" value="1"/>
</dbReference>
<feature type="domain" description="7TM-DISM receptor extracellular" evidence="4">
    <location>
        <begin position="42"/>
        <end position="170"/>
    </location>
</feature>
<dbReference type="RefSeq" id="WP_338238479.1">
    <property type="nucleotide sequence ID" value="NZ_BQKE01000002.1"/>
</dbReference>
<keyword evidence="2" id="KW-1133">Transmembrane helix</keyword>
<feature type="coiled-coil region" evidence="1">
    <location>
        <begin position="402"/>
        <end position="448"/>
    </location>
</feature>
<sequence>MHHFVFLLIYFSFLFSDQQHQEIRIEGEMDQVQAFSIRNVPFFQCKEGSKTITQITAMPADQWTQNPQFHKTDMKKHHDLWMKIPLHFVQNDQLRDRYILEFMNQSIPRLSVYIPNEEQVYQEFEAGSHLKFNQREIAHKNFSFFLPSPNTGSMIVYARLSTDHQPDTHFSIKSTSGFIHYATTEYIYFGLIYGSLISLLIYALLLLMSMRNEVYCIILFYILCLLAWLINRDGIGFQYFWPSYSGGNQQIAHLFEHLIVLNISWLFGKKFKIKHQHPQMHLLLLVLLGTKTILLLLGLVLNEYFPLEVILNILIYGSLLIHIFPTGGKSATIARPIFIGQVVLFIGIILQSGLRMGLLELSPLTYYASTVAFLFHILSLFFALAMEAGKSQQDKNVLHQALIKEQQAQMDLKEQLNQELEQKVRERTLEIAQKNQELKRAFDELEQQAIPEKVRTATPKPVGQQAKKQQTMEKSTPSQLMSFGEFKTIFPDELACFRYLEKIKWQEGYKCTKCNNKKYADGIKPFSRRCSKCGYCESICSNTIFHSTKFDICKAFYLVYLINNNLKVNQTEIARAIDLRLGTVNRFILKIKSYNGKLDHLLKEF</sequence>
<dbReference type="AlphaFoldDB" id="A0AAN5ANF5"/>